<proteinExistence type="predicted"/>
<feature type="non-terminal residue" evidence="1">
    <location>
        <position position="1"/>
    </location>
</feature>
<evidence type="ECO:0000313" key="1">
    <source>
        <dbReference type="EMBL" id="MCI26675.1"/>
    </source>
</evidence>
<dbReference type="PANTHER" id="PTHR31170:SF25">
    <property type="entry name" value="BNAA09G04570D PROTEIN"/>
    <property type="match status" value="1"/>
</dbReference>
<accession>A0A392QTV5</accession>
<dbReference type="PANTHER" id="PTHR31170">
    <property type="entry name" value="BNAC04G53230D PROTEIN"/>
    <property type="match status" value="1"/>
</dbReference>
<dbReference type="InterPro" id="IPR004158">
    <property type="entry name" value="DUF247_pln"/>
</dbReference>
<reference evidence="1 2" key="1">
    <citation type="journal article" date="2018" name="Front. Plant Sci.">
        <title>Red Clover (Trifolium pratense) and Zigzag Clover (T. medium) - A Picture of Genomic Similarities and Differences.</title>
        <authorList>
            <person name="Dluhosova J."/>
            <person name="Istvanek J."/>
            <person name="Nedelnik J."/>
            <person name="Repkova J."/>
        </authorList>
    </citation>
    <scope>NUCLEOTIDE SEQUENCE [LARGE SCALE GENOMIC DNA]</scope>
    <source>
        <strain evidence="2">cv. 10/8</strain>
        <tissue evidence="1">Leaf</tissue>
    </source>
</reference>
<feature type="non-terminal residue" evidence="1">
    <location>
        <position position="178"/>
    </location>
</feature>
<keyword evidence="2" id="KW-1185">Reference proteome</keyword>
<name>A0A392QTV5_9FABA</name>
<sequence>AQDKGVRGLDFEFKFEEGTLEIAALHITKTTKAKWRNVIAWEHHKEDWKRTSSNTCGKFTSAALIFNDLICCADDVKLLKDKNIIVDYTKRSNKQLEEFFNTMTLGVERGEVGSSGYGKMVDELNNYYPTTYAPIRIWNTFCHLLTYRLEWFFKFMKKDYHFVATVISLLTVVQTVYA</sequence>
<dbReference type="EMBL" id="LXQA010154683">
    <property type="protein sequence ID" value="MCI26675.1"/>
    <property type="molecule type" value="Genomic_DNA"/>
</dbReference>
<dbReference type="Proteomes" id="UP000265520">
    <property type="component" value="Unassembled WGS sequence"/>
</dbReference>
<organism evidence="1 2">
    <name type="scientific">Trifolium medium</name>
    <dbReference type="NCBI Taxonomy" id="97028"/>
    <lineage>
        <taxon>Eukaryota</taxon>
        <taxon>Viridiplantae</taxon>
        <taxon>Streptophyta</taxon>
        <taxon>Embryophyta</taxon>
        <taxon>Tracheophyta</taxon>
        <taxon>Spermatophyta</taxon>
        <taxon>Magnoliopsida</taxon>
        <taxon>eudicotyledons</taxon>
        <taxon>Gunneridae</taxon>
        <taxon>Pentapetalae</taxon>
        <taxon>rosids</taxon>
        <taxon>fabids</taxon>
        <taxon>Fabales</taxon>
        <taxon>Fabaceae</taxon>
        <taxon>Papilionoideae</taxon>
        <taxon>50 kb inversion clade</taxon>
        <taxon>NPAAA clade</taxon>
        <taxon>Hologalegina</taxon>
        <taxon>IRL clade</taxon>
        <taxon>Trifolieae</taxon>
        <taxon>Trifolium</taxon>
    </lineage>
</organism>
<protein>
    <submittedName>
        <fullName evidence="1">Uncharacterized protein</fullName>
    </submittedName>
</protein>
<comment type="caution">
    <text evidence="1">The sequence shown here is derived from an EMBL/GenBank/DDBJ whole genome shotgun (WGS) entry which is preliminary data.</text>
</comment>
<evidence type="ECO:0000313" key="2">
    <source>
        <dbReference type="Proteomes" id="UP000265520"/>
    </source>
</evidence>
<dbReference type="Pfam" id="PF03140">
    <property type="entry name" value="DUF247"/>
    <property type="match status" value="1"/>
</dbReference>
<dbReference type="AlphaFoldDB" id="A0A392QTV5"/>